<feature type="transmembrane region" description="Helical" evidence="2">
    <location>
        <begin position="582"/>
        <end position="603"/>
    </location>
</feature>
<feature type="transmembrane region" description="Helical" evidence="2">
    <location>
        <begin position="48"/>
        <end position="68"/>
    </location>
</feature>
<feature type="region of interest" description="Disordered" evidence="1">
    <location>
        <begin position="1"/>
        <end position="38"/>
    </location>
</feature>
<dbReference type="AlphaFoldDB" id="A0A0K6G661"/>
<evidence type="ECO:0000256" key="2">
    <source>
        <dbReference type="SAM" id="Phobius"/>
    </source>
</evidence>
<protein>
    <recommendedName>
        <fullName evidence="5">Transmembrane protein</fullName>
    </recommendedName>
</protein>
<feature type="transmembrane region" description="Helical" evidence="2">
    <location>
        <begin position="291"/>
        <end position="312"/>
    </location>
</feature>
<feature type="transmembrane region" description="Helical" evidence="2">
    <location>
        <begin position="385"/>
        <end position="403"/>
    </location>
</feature>
<feature type="transmembrane region" description="Helical" evidence="2">
    <location>
        <begin position="552"/>
        <end position="576"/>
    </location>
</feature>
<sequence>MADSSFYPTSPGRKQTRRQPSYRPKIDTDDLDDFEEESGRASRARTRLIVEGFSNLALIATFLAGSQAQLLSDTNDDNEGALSIATSAAFFGGLVFSVFTAILAALSGRWFSILREDDADYLSSLWLAQDSRLRIEDVENGSRRLGPDLKEYLDFQIKSLQNTRLKKMGIKSRRGTVASAQHNTTTELLFDGPTPRFDSPEPTGEEKLKSSFDPLVFDIECILNLLHKERTGEAVNLSKLESFEAREMAPTTWKERALGWALLSPLVVCIPSFVLFTAGILLMAWDKQPRAVAIFTSATVLFCIIPLFFFFLEHRHKHVIKHIYLGQIVDNQARIHAEPVSTLVQRVKRQSRRSTVMSVSPSMNLVNGNIGDGVGGRATRQRTQLIVEGFSNLALVAVLFSGVQAQIIQTIAEPVESQNALDIATNAVFFGGLVLSVFSAMLASLSGRWFSILREDDSEYLSSCWLAAECNEKHPRLNEYVRFQLRLMQKRLSEEADYPESEDKESAASTEDPEDLKNPKDEDIKRILDLLERDNVQNEGQSTGREKIMSKILLSAIWICSAAFVLFCAGIVMLVWNKQHVTVAILTSATVFVCISFIPMFFLKHRRKHVISHFNLKRPAF</sequence>
<organism evidence="3 4">
    <name type="scientific">Rhizoctonia solani</name>
    <dbReference type="NCBI Taxonomy" id="456999"/>
    <lineage>
        <taxon>Eukaryota</taxon>
        <taxon>Fungi</taxon>
        <taxon>Dikarya</taxon>
        <taxon>Basidiomycota</taxon>
        <taxon>Agaricomycotina</taxon>
        <taxon>Agaricomycetes</taxon>
        <taxon>Cantharellales</taxon>
        <taxon>Ceratobasidiaceae</taxon>
        <taxon>Rhizoctonia</taxon>
    </lineage>
</organism>
<accession>A0A0K6G661</accession>
<reference evidence="3 4" key="1">
    <citation type="submission" date="2015-07" db="EMBL/GenBank/DDBJ databases">
        <authorList>
            <person name="Noorani M."/>
        </authorList>
    </citation>
    <scope>NUCLEOTIDE SEQUENCE [LARGE SCALE GENOMIC DNA]</scope>
    <source>
        <strain evidence="3">BBA 69670</strain>
    </source>
</reference>
<evidence type="ECO:0000313" key="4">
    <source>
        <dbReference type="Proteomes" id="UP000044841"/>
    </source>
</evidence>
<gene>
    <name evidence="3" type="ORF">RSOLAG22IIIB_01461</name>
</gene>
<evidence type="ECO:0000313" key="3">
    <source>
        <dbReference type="EMBL" id="CUA73940.1"/>
    </source>
</evidence>
<name>A0A0K6G661_9AGAM</name>
<feature type="transmembrane region" description="Helical" evidence="2">
    <location>
        <begin position="258"/>
        <end position="285"/>
    </location>
</feature>
<evidence type="ECO:0000256" key="1">
    <source>
        <dbReference type="SAM" id="MobiDB-lite"/>
    </source>
</evidence>
<dbReference type="Proteomes" id="UP000044841">
    <property type="component" value="Unassembled WGS sequence"/>
</dbReference>
<proteinExistence type="predicted"/>
<evidence type="ECO:0008006" key="5">
    <source>
        <dbReference type="Google" id="ProtNLM"/>
    </source>
</evidence>
<dbReference type="EMBL" id="CYGV01001400">
    <property type="protein sequence ID" value="CUA73940.1"/>
    <property type="molecule type" value="Genomic_DNA"/>
</dbReference>
<keyword evidence="4" id="KW-1185">Reference proteome</keyword>
<feature type="transmembrane region" description="Helical" evidence="2">
    <location>
        <begin position="423"/>
        <end position="445"/>
    </location>
</feature>
<feature type="region of interest" description="Disordered" evidence="1">
    <location>
        <begin position="494"/>
        <end position="519"/>
    </location>
</feature>
<feature type="transmembrane region" description="Helical" evidence="2">
    <location>
        <begin position="80"/>
        <end position="106"/>
    </location>
</feature>
<keyword evidence="2" id="KW-1133">Transmembrane helix</keyword>
<keyword evidence="2" id="KW-0472">Membrane</keyword>
<keyword evidence="2" id="KW-0812">Transmembrane</keyword>